<comment type="caution">
    <text evidence="1">The sequence shown here is derived from an EMBL/GenBank/DDBJ whole genome shotgun (WGS) entry which is preliminary data.</text>
</comment>
<keyword evidence="2" id="KW-1185">Reference proteome</keyword>
<protein>
    <submittedName>
        <fullName evidence="1">Uncharacterized protein</fullName>
    </submittedName>
</protein>
<reference evidence="1" key="1">
    <citation type="submission" date="2022-10" db="EMBL/GenBank/DDBJ databases">
        <title>Culturing micro-colonial fungi from biological soil crusts in the Mojave desert and describing Neophaeococcomyces mojavensis, and introducing the new genera and species Taxawa tesnikishii.</title>
        <authorList>
            <person name="Kurbessoian T."/>
            <person name="Stajich J.E."/>
        </authorList>
    </citation>
    <scope>NUCLEOTIDE SEQUENCE</scope>
    <source>
        <strain evidence="1">JES_112</strain>
    </source>
</reference>
<evidence type="ECO:0000313" key="1">
    <source>
        <dbReference type="EMBL" id="KAJ9662594.1"/>
    </source>
</evidence>
<gene>
    <name evidence="1" type="ORF">H2198_001266</name>
</gene>
<accession>A0ACC3AHA9</accession>
<dbReference type="Proteomes" id="UP001172386">
    <property type="component" value="Unassembled WGS sequence"/>
</dbReference>
<evidence type="ECO:0000313" key="2">
    <source>
        <dbReference type="Proteomes" id="UP001172386"/>
    </source>
</evidence>
<sequence>MISVVSRKLLDWYFYHTATSIWSWEPSHYTHVHRFYAYCIQYLMLYRLEQQETEEEEDNILFGNSHIDVDIQELDSKAIEVEENITKRPLSQTFGCTGPHLYDSSSDKEYHVSHALVDSGDVSKQEGYAVDYVERMRCRLRIIITLAAACILEAILAKDIFDQTNADFPAEKDVKKFMARVKFAPASFAYALSDI</sequence>
<organism evidence="1 2">
    <name type="scientific">Neophaeococcomyces mojaviensis</name>
    <dbReference type="NCBI Taxonomy" id="3383035"/>
    <lineage>
        <taxon>Eukaryota</taxon>
        <taxon>Fungi</taxon>
        <taxon>Dikarya</taxon>
        <taxon>Ascomycota</taxon>
        <taxon>Pezizomycotina</taxon>
        <taxon>Eurotiomycetes</taxon>
        <taxon>Chaetothyriomycetidae</taxon>
        <taxon>Chaetothyriales</taxon>
        <taxon>Chaetothyriales incertae sedis</taxon>
        <taxon>Neophaeococcomyces</taxon>
    </lineage>
</organism>
<name>A0ACC3AHA9_9EURO</name>
<dbReference type="EMBL" id="JAPDRQ010000014">
    <property type="protein sequence ID" value="KAJ9662594.1"/>
    <property type="molecule type" value="Genomic_DNA"/>
</dbReference>
<proteinExistence type="predicted"/>